<dbReference type="PROSITE" id="PS00102">
    <property type="entry name" value="PHOSPHORYLASE"/>
    <property type="match status" value="1"/>
</dbReference>
<comment type="catalytic activity">
    <reaction evidence="1">
        <text>[(1-&gt;4)-alpha-D-glucosyl](n) + phosphate = [(1-&gt;4)-alpha-D-glucosyl](n-1) + alpha-D-glucose 1-phosphate</text>
        <dbReference type="Rhea" id="RHEA:41732"/>
        <dbReference type="Rhea" id="RHEA-COMP:9584"/>
        <dbReference type="Rhea" id="RHEA-COMP:9586"/>
        <dbReference type="ChEBI" id="CHEBI:15444"/>
        <dbReference type="ChEBI" id="CHEBI:43474"/>
        <dbReference type="ChEBI" id="CHEBI:58601"/>
        <dbReference type="EC" id="2.4.1.1"/>
    </reaction>
</comment>
<dbReference type="PANTHER" id="PTHR42655:SF1">
    <property type="entry name" value="GLYCOGEN PHOSPHORYLASE"/>
    <property type="match status" value="1"/>
</dbReference>
<dbReference type="InterPro" id="IPR000811">
    <property type="entry name" value="Glyco_trans_35"/>
</dbReference>
<dbReference type="Proteomes" id="UP000317422">
    <property type="component" value="Unassembled WGS sequence"/>
</dbReference>
<keyword evidence="8 11" id="KW-0663">Pyridoxal phosphate</keyword>
<comment type="function">
    <text evidence="10">Phosphorylase is an important allosteric enzyme in carbohydrate metabolism. Enzymes from different sources differ in their regulatory mechanisms and in their natural substrates. However, all known phosphorylases share catalytic and structural properties.</text>
</comment>
<dbReference type="EMBL" id="VFQC01000001">
    <property type="protein sequence ID" value="TQN30843.1"/>
    <property type="molecule type" value="Genomic_DNA"/>
</dbReference>
<dbReference type="GO" id="GO:0008184">
    <property type="term" value="F:glycogen phosphorylase activity"/>
    <property type="evidence" value="ECO:0007669"/>
    <property type="project" value="InterPro"/>
</dbReference>
<name>A0A543NGB8_9ACTN</name>
<keyword evidence="7" id="KW-0808">Transferase</keyword>
<feature type="domain" description="DUF3417" evidence="12">
    <location>
        <begin position="22"/>
        <end position="134"/>
    </location>
</feature>
<dbReference type="Pfam" id="PF00343">
    <property type="entry name" value="Phosphorylase"/>
    <property type="match status" value="1"/>
</dbReference>
<reference evidence="13 14" key="1">
    <citation type="submission" date="2019-06" db="EMBL/GenBank/DDBJ databases">
        <title>Sequencing the genomes of 1000 actinobacteria strains.</title>
        <authorList>
            <person name="Klenk H.-P."/>
        </authorList>
    </citation>
    <scope>NUCLEOTIDE SEQUENCE [LARGE SCALE GENOMIC DNA]</scope>
    <source>
        <strain evidence="13 14">DSM 45015</strain>
    </source>
</reference>
<keyword evidence="9" id="KW-0119">Carbohydrate metabolism</keyword>
<dbReference type="PANTHER" id="PTHR42655">
    <property type="entry name" value="GLYCOGEN PHOSPHORYLASE"/>
    <property type="match status" value="1"/>
</dbReference>
<dbReference type="NCBIfam" id="TIGR02094">
    <property type="entry name" value="more_P_ylases"/>
    <property type="match status" value="1"/>
</dbReference>
<evidence type="ECO:0000313" key="14">
    <source>
        <dbReference type="Proteomes" id="UP000317422"/>
    </source>
</evidence>
<evidence type="ECO:0000256" key="7">
    <source>
        <dbReference type="ARBA" id="ARBA00022679"/>
    </source>
</evidence>
<evidence type="ECO:0000256" key="1">
    <source>
        <dbReference type="ARBA" id="ARBA00001275"/>
    </source>
</evidence>
<evidence type="ECO:0000313" key="13">
    <source>
        <dbReference type="EMBL" id="TQN30843.1"/>
    </source>
</evidence>
<evidence type="ECO:0000256" key="8">
    <source>
        <dbReference type="ARBA" id="ARBA00022898"/>
    </source>
</evidence>
<gene>
    <name evidence="13" type="ORF">FHX37_0731</name>
</gene>
<comment type="similarity">
    <text evidence="3">Belongs to the glycogen phosphorylase family.</text>
</comment>
<evidence type="ECO:0000256" key="3">
    <source>
        <dbReference type="ARBA" id="ARBA00006047"/>
    </source>
</evidence>
<evidence type="ECO:0000259" key="12">
    <source>
        <dbReference type="Pfam" id="PF11897"/>
    </source>
</evidence>
<comment type="caution">
    <text evidence="13">The sequence shown here is derived from an EMBL/GenBank/DDBJ whole genome shotgun (WGS) entry which is preliminary data.</text>
</comment>
<dbReference type="InterPro" id="IPR024517">
    <property type="entry name" value="Glycogen_phosphorylase_DUF3417"/>
</dbReference>
<dbReference type="GO" id="GO:0005975">
    <property type="term" value="P:carbohydrate metabolic process"/>
    <property type="evidence" value="ECO:0007669"/>
    <property type="project" value="InterPro"/>
</dbReference>
<dbReference type="InterPro" id="IPR052182">
    <property type="entry name" value="Glycogen/Maltodextrin_Phosph"/>
</dbReference>
<dbReference type="GO" id="GO:0030170">
    <property type="term" value="F:pyridoxal phosphate binding"/>
    <property type="evidence" value="ECO:0007669"/>
    <property type="project" value="InterPro"/>
</dbReference>
<evidence type="ECO:0000256" key="11">
    <source>
        <dbReference type="PIRSR" id="PIRSR000460-1"/>
    </source>
</evidence>
<keyword evidence="5" id="KW-0021">Allosteric enzyme</keyword>
<comment type="cofactor">
    <cofactor evidence="2">
        <name>pyridoxal 5'-phosphate</name>
        <dbReference type="ChEBI" id="CHEBI:597326"/>
    </cofactor>
</comment>
<evidence type="ECO:0000256" key="6">
    <source>
        <dbReference type="ARBA" id="ARBA00022676"/>
    </source>
</evidence>
<proteinExistence type="inferred from homology"/>
<keyword evidence="14" id="KW-1185">Reference proteome</keyword>
<evidence type="ECO:0000256" key="10">
    <source>
        <dbReference type="ARBA" id="ARBA00025174"/>
    </source>
</evidence>
<keyword evidence="6" id="KW-0328">Glycosyltransferase</keyword>
<dbReference type="EC" id="2.4.1.1" evidence="4"/>
<dbReference type="SUPFAM" id="SSF53756">
    <property type="entry name" value="UDP-Glycosyltransferase/glycogen phosphorylase"/>
    <property type="match status" value="1"/>
</dbReference>
<evidence type="ECO:0000256" key="2">
    <source>
        <dbReference type="ARBA" id="ARBA00001933"/>
    </source>
</evidence>
<evidence type="ECO:0000256" key="5">
    <source>
        <dbReference type="ARBA" id="ARBA00022533"/>
    </source>
</evidence>
<sequence>MRVWLISRCVKAIHRFTVRPDIPDELCELERLAGNLRWAWHTPARDVFELMDPRLWADVGHDPVRALAEVSGGRLAELRADTEFRERLREASADLEAYLTEPRWYQSLDTDTPEEAPPAAVAYFSAEYGITATLPQYSGGLGILAGDHLKSASDLGVPLIGVGLLYRCGYAAQSLSPEGWQQEEYPEIDPAVLPMTRLLDGDEPVRVRIGSPDGNTVTAGVWVLRVGRVPLLLLDTYAEENTPEAREVTDRLYGGDAEHRLRQELLLGVGGMRAVRAYCGITGHPEPDVFHMNEGHAGFLGVERIREYCESAGLTFDEAVEAARAGTVFTTHTPVAAGIDRFPRQLVERYFTAGTPAVRGLPAGQVLRLGAEDHAGGDPAVFNMALMGMRLAQRVNGVSRLHGEVSREMFQGLWPGFNVADVPITSVTNGVHARSWVAPEAQRLAQRTVPDPDEFTRTEGWRKVSSASDAELWEMRRELRSRLVAEARVRLAESQRHRGVGPTGGADPRNALDPDILTLGFARRVPSYKRLTLMLRDPQRLKAILTHPRYPVQLVIAGKAHPNDEDGKRLIQEIVRFADDPEVSHRIVFLPGYDMDLARSLVQGCDVWLNNPLRPLEACGTSGMKSALNGGLNLSVRDGWWEELFDGSNGWEIPTAEDAADPDQRDAREAEALYELVERQVAPLFYERDGDGLPRRWLAMVKNTLVSLGPRVLASRMVRDYVTRIYQGAAESSRCLAGSDGKGARELAAWKQRVRQAWPKVRIERVELLPESAGAGSDGGATVRATVDLGELTPREVALDVASAPGTGRADAASGPLGGVLNAVDGSASRARVHYTGVVPWPEAELASCTVRARPAHPLLSGPAEMGLETARVCG</sequence>
<feature type="modified residue" description="N6-(pyridoxal phosphate)lysine" evidence="11">
    <location>
        <position position="625"/>
    </location>
</feature>
<dbReference type="Pfam" id="PF11897">
    <property type="entry name" value="DUF3417"/>
    <property type="match status" value="1"/>
</dbReference>
<organism evidence="13 14">
    <name type="scientific">Haloactinospora alba</name>
    <dbReference type="NCBI Taxonomy" id="405555"/>
    <lineage>
        <taxon>Bacteria</taxon>
        <taxon>Bacillati</taxon>
        <taxon>Actinomycetota</taxon>
        <taxon>Actinomycetes</taxon>
        <taxon>Streptosporangiales</taxon>
        <taxon>Nocardiopsidaceae</taxon>
        <taxon>Haloactinospora</taxon>
    </lineage>
</organism>
<dbReference type="InterPro" id="IPR035090">
    <property type="entry name" value="Pyridoxal_P_attach_site"/>
</dbReference>
<accession>A0A543NGB8</accession>
<dbReference type="Gene3D" id="3.40.50.2000">
    <property type="entry name" value="Glycogen Phosphorylase B"/>
    <property type="match status" value="2"/>
</dbReference>
<dbReference type="PIRSF" id="PIRSF000460">
    <property type="entry name" value="Pprylas_GlgP"/>
    <property type="match status" value="1"/>
</dbReference>
<evidence type="ECO:0000256" key="9">
    <source>
        <dbReference type="ARBA" id="ARBA00023277"/>
    </source>
</evidence>
<protein>
    <recommendedName>
        <fullName evidence="4">glycogen phosphorylase</fullName>
        <ecNumber evidence="4">2.4.1.1</ecNumber>
    </recommendedName>
</protein>
<dbReference type="InterPro" id="IPR011834">
    <property type="entry name" value="Agluc_phsphrylas"/>
</dbReference>
<evidence type="ECO:0000256" key="4">
    <source>
        <dbReference type="ARBA" id="ARBA00012591"/>
    </source>
</evidence>
<dbReference type="AlphaFoldDB" id="A0A543NGB8"/>